<evidence type="ECO:0000313" key="3">
    <source>
        <dbReference type="EMBL" id="NHN34886.1"/>
    </source>
</evidence>
<dbReference type="EMBL" id="JAAOIW010000023">
    <property type="protein sequence ID" value="NHN34885.1"/>
    <property type="molecule type" value="Genomic_DNA"/>
</dbReference>
<evidence type="ECO:0008006" key="5">
    <source>
        <dbReference type="Google" id="ProtNLM"/>
    </source>
</evidence>
<evidence type="ECO:0000313" key="2">
    <source>
        <dbReference type="EMBL" id="NHN34885.1"/>
    </source>
</evidence>
<name>A0ABX0JL51_9BACL</name>
<comment type="caution">
    <text evidence="3">The sequence shown here is derived from an EMBL/GenBank/DDBJ whole genome shotgun (WGS) entry which is preliminary data.</text>
</comment>
<dbReference type="EMBL" id="JAAOIW010000023">
    <property type="protein sequence ID" value="NHN34886.1"/>
    <property type="molecule type" value="Genomic_DNA"/>
</dbReference>
<gene>
    <name evidence="2" type="ORF">G9U52_34650</name>
    <name evidence="3" type="ORF">G9U52_34655</name>
</gene>
<protein>
    <recommendedName>
        <fullName evidence="5">Flagellin-like protein</fullName>
    </recommendedName>
</protein>
<keyword evidence="4" id="KW-1185">Reference proteome</keyword>
<dbReference type="RefSeq" id="WP_166156677.1">
    <property type="nucleotide sequence ID" value="NZ_JAAOIW010000023.1"/>
</dbReference>
<keyword evidence="1" id="KW-0472">Membrane</keyword>
<reference evidence="3" key="1">
    <citation type="submission" date="2020-03" db="EMBL/GenBank/DDBJ databases">
        <title>Draft sequencing of Paenibacilllus sp. S3N08.</title>
        <authorList>
            <person name="Kim D.-U."/>
        </authorList>
    </citation>
    <scope>NUCLEOTIDE SEQUENCE</scope>
    <source>
        <strain evidence="3">S3N08</strain>
    </source>
</reference>
<organism evidence="3 4">
    <name type="scientific">Paenibacillus agricola</name>
    <dbReference type="NCBI Taxonomy" id="2716264"/>
    <lineage>
        <taxon>Bacteria</taxon>
        <taxon>Bacillati</taxon>
        <taxon>Bacillota</taxon>
        <taxon>Bacilli</taxon>
        <taxon>Bacillales</taxon>
        <taxon>Paenibacillaceae</taxon>
        <taxon>Paenibacillus</taxon>
    </lineage>
</organism>
<sequence length="76" mass="8627">MKKKLLKLETSLYTWSRAKATKSWELLNNERGESRGVGALVWIMITVLIALLIWGLLSGFLQSFWTTITGKISTIN</sequence>
<keyword evidence="1" id="KW-0812">Transmembrane</keyword>
<evidence type="ECO:0000313" key="4">
    <source>
        <dbReference type="Proteomes" id="UP001165962"/>
    </source>
</evidence>
<accession>A0ABX0JL51</accession>
<feature type="transmembrane region" description="Helical" evidence="1">
    <location>
        <begin position="37"/>
        <end position="57"/>
    </location>
</feature>
<dbReference type="Proteomes" id="UP001165962">
    <property type="component" value="Unassembled WGS sequence"/>
</dbReference>
<evidence type="ECO:0000256" key="1">
    <source>
        <dbReference type="SAM" id="Phobius"/>
    </source>
</evidence>
<proteinExistence type="predicted"/>
<keyword evidence="1" id="KW-1133">Transmembrane helix</keyword>